<feature type="compositionally biased region" description="Polar residues" evidence="1">
    <location>
        <begin position="1"/>
        <end position="15"/>
    </location>
</feature>
<dbReference type="PANTHER" id="PTHR16434:SF2">
    <property type="entry name" value="EWING'S TUMOR-ASSOCIATED ANTIGEN 1"/>
    <property type="match status" value="1"/>
</dbReference>
<feature type="compositionally biased region" description="Basic and acidic residues" evidence="1">
    <location>
        <begin position="200"/>
        <end position="210"/>
    </location>
</feature>
<sequence length="531" mass="56177">MTMSRSRSPEVQGSRGTLVPQHPEVRPDPQIQGLVQSRTYRAVQTPRRWTCDRYSVLTSGDSPGDEVTQDIIWDPTSPTQPSPSGGSRTTRMVKISDIVNRIAPKDVRPAPSPLLQWMGDCGVSCTPEPRTHRARRRSVRQSSVDGLVELARAFDRNMERSDDLAAAPRLHDDLTAAPRPHGDLAAAPRPHGDLAAALRPHGDLADDPRPHGNLAAARRPHGDLAAAPRPHGDLADDPRSTSNLAATSPPLPPPSESQRVEAELRALFDSSTQKVSGALSQGTLSEGPLSQGFSGPLRKGVSGPLSQGALSQGALSQGVSGPLSQGPLRPSDRPPGVAVRGPGPVVQDFEDDFEDDWEDDDLMNDSLVVATTSGAPPGVDSSCPPQGRTPGPRGGCPGPRTPQRSTFRLEPNPRCLAPPRLNQSQVRAPAPPRLDQSRVRAPGPPRLDESRVRVLGPPRLDQSQVRAPAGSSTCQKAARYHGDGANNGDTSNHGEAGNHGEASVERGGPGPRGPGRLVGRGRRRPAAAPGV</sequence>
<feature type="region of interest" description="Disordered" evidence="1">
    <location>
        <begin position="54"/>
        <end position="89"/>
    </location>
</feature>
<feature type="region of interest" description="Disordered" evidence="1">
    <location>
        <begin position="1"/>
        <end position="37"/>
    </location>
</feature>
<feature type="region of interest" description="Disordered" evidence="1">
    <location>
        <begin position="173"/>
        <end position="531"/>
    </location>
</feature>
<evidence type="ECO:0000313" key="3">
    <source>
        <dbReference type="Proteomes" id="UP000694546"/>
    </source>
</evidence>
<accession>A0A8C5BVC0</accession>
<feature type="compositionally biased region" description="Acidic residues" evidence="1">
    <location>
        <begin position="348"/>
        <end position="363"/>
    </location>
</feature>
<dbReference type="GO" id="GO:0043539">
    <property type="term" value="F:protein serine/threonine kinase activator activity"/>
    <property type="evidence" value="ECO:0007669"/>
    <property type="project" value="TreeGrafter"/>
</dbReference>
<dbReference type="GeneTree" id="ENSGT00390000009597"/>
<keyword evidence="3" id="KW-1185">Reference proteome</keyword>
<reference evidence="2" key="2">
    <citation type="submission" date="2025-09" db="UniProtKB">
        <authorList>
            <consortium name="Ensembl"/>
        </authorList>
    </citation>
    <scope>IDENTIFICATION</scope>
</reference>
<name>A0A8C5BVC0_GADMO</name>
<dbReference type="AlphaFoldDB" id="A0A8C5BVC0"/>
<feature type="compositionally biased region" description="Polar residues" evidence="1">
    <location>
        <begin position="269"/>
        <end position="284"/>
    </location>
</feature>
<feature type="compositionally biased region" description="Polar residues" evidence="1">
    <location>
        <begin position="461"/>
        <end position="475"/>
    </location>
</feature>
<dbReference type="InterPro" id="IPR029406">
    <property type="entry name" value="ETAA1"/>
</dbReference>
<dbReference type="GO" id="GO:0043596">
    <property type="term" value="C:nuclear replication fork"/>
    <property type="evidence" value="ECO:0007669"/>
    <property type="project" value="TreeGrafter"/>
</dbReference>
<dbReference type="GO" id="GO:2000001">
    <property type="term" value="P:regulation of DNA damage checkpoint"/>
    <property type="evidence" value="ECO:0007669"/>
    <property type="project" value="TreeGrafter"/>
</dbReference>
<dbReference type="GO" id="GO:0031297">
    <property type="term" value="P:replication fork processing"/>
    <property type="evidence" value="ECO:0007669"/>
    <property type="project" value="TreeGrafter"/>
</dbReference>
<organism evidence="2 3">
    <name type="scientific">Gadus morhua</name>
    <name type="common">Atlantic cod</name>
    <dbReference type="NCBI Taxonomy" id="8049"/>
    <lineage>
        <taxon>Eukaryota</taxon>
        <taxon>Metazoa</taxon>
        <taxon>Chordata</taxon>
        <taxon>Craniata</taxon>
        <taxon>Vertebrata</taxon>
        <taxon>Euteleostomi</taxon>
        <taxon>Actinopterygii</taxon>
        <taxon>Neopterygii</taxon>
        <taxon>Teleostei</taxon>
        <taxon>Neoteleostei</taxon>
        <taxon>Acanthomorphata</taxon>
        <taxon>Zeiogadaria</taxon>
        <taxon>Gadariae</taxon>
        <taxon>Gadiformes</taxon>
        <taxon>Gadoidei</taxon>
        <taxon>Gadidae</taxon>
        <taxon>Gadus</taxon>
    </lineage>
</organism>
<dbReference type="GO" id="GO:0006974">
    <property type="term" value="P:DNA damage response"/>
    <property type="evidence" value="ECO:0007669"/>
    <property type="project" value="TreeGrafter"/>
</dbReference>
<evidence type="ECO:0000313" key="2">
    <source>
        <dbReference type="Ensembl" id="ENSGMOP00000051234.1"/>
    </source>
</evidence>
<feature type="compositionally biased region" description="Basic and acidic residues" evidence="1">
    <location>
        <begin position="230"/>
        <end position="239"/>
    </location>
</feature>
<dbReference type="Pfam" id="PF15350">
    <property type="entry name" value="ETAA1"/>
    <property type="match status" value="1"/>
</dbReference>
<proteinExistence type="predicted"/>
<dbReference type="Ensembl" id="ENSGMOT00000039969.1">
    <property type="protein sequence ID" value="ENSGMOP00000051234.1"/>
    <property type="gene ID" value="ENSGMOG00000025603.1"/>
</dbReference>
<reference evidence="2" key="1">
    <citation type="submission" date="2025-08" db="UniProtKB">
        <authorList>
            <consortium name="Ensembl"/>
        </authorList>
    </citation>
    <scope>IDENTIFICATION</scope>
</reference>
<feature type="compositionally biased region" description="Polar residues" evidence="1">
    <location>
        <begin position="304"/>
        <end position="323"/>
    </location>
</feature>
<dbReference type="PANTHER" id="PTHR16434">
    <property type="entry name" value="EWING'S TUMOR-ASSOCIATED ANTIGEN 1 ETAA1"/>
    <property type="match status" value="1"/>
</dbReference>
<feature type="compositionally biased region" description="Low complexity" evidence="1">
    <location>
        <begin position="75"/>
        <end position="89"/>
    </location>
</feature>
<evidence type="ECO:0000256" key="1">
    <source>
        <dbReference type="SAM" id="MobiDB-lite"/>
    </source>
</evidence>
<protein>
    <submittedName>
        <fullName evidence="2">Uncharacterized protein</fullName>
    </submittedName>
</protein>
<dbReference type="Proteomes" id="UP000694546">
    <property type="component" value="Chromosome 15"/>
</dbReference>
<feature type="compositionally biased region" description="Low complexity" evidence="1">
    <location>
        <begin position="334"/>
        <end position="346"/>
    </location>
</feature>